<keyword evidence="1" id="KW-0677">Repeat</keyword>
<sequence>MECYKEAIRIYPNNADACIGIGLIFLNEKRYEEAVNYYNDAIRINPNCAKYYSNKGNALYKLGRREEVMECYK</sequence>
<evidence type="ECO:0000313" key="4">
    <source>
        <dbReference type="EMBL" id="CAG9317142.1"/>
    </source>
</evidence>
<dbReference type="InterPro" id="IPR051685">
    <property type="entry name" value="Ycf3/AcsC/BcsC/TPR_MFPF"/>
</dbReference>
<comment type="caution">
    <text evidence="4">The sequence shown here is derived from an EMBL/GenBank/DDBJ whole genome shotgun (WGS) entry which is preliminary data.</text>
</comment>
<dbReference type="SMART" id="SM00028">
    <property type="entry name" value="TPR"/>
    <property type="match status" value="1"/>
</dbReference>
<dbReference type="PANTHER" id="PTHR44943:SF4">
    <property type="entry name" value="TPR REPEAT-CONTAINING PROTEIN MJ0798"/>
    <property type="match status" value="1"/>
</dbReference>
<dbReference type="InterPro" id="IPR011990">
    <property type="entry name" value="TPR-like_helical_dom_sf"/>
</dbReference>
<dbReference type="PANTHER" id="PTHR44943">
    <property type="entry name" value="CELLULOSE SYNTHASE OPERON PROTEIN C"/>
    <property type="match status" value="1"/>
</dbReference>
<name>A0AAU9J5Y1_9CILI</name>
<evidence type="ECO:0000256" key="2">
    <source>
        <dbReference type="ARBA" id="ARBA00022803"/>
    </source>
</evidence>
<evidence type="ECO:0000256" key="3">
    <source>
        <dbReference type="PROSITE-ProRule" id="PRU00339"/>
    </source>
</evidence>
<keyword evidence="2 3" id="KW-0802">TPR repeat</keyword>
<organism evidence="4 5">
    <name type="scientific">Blepharisma stoltei</name>
    <dbReference type="NCBI Taxonomy" id="1481888"/>
    <lineage>
        <taxon>Eukaryota</taxon>
        <taxon>Sar</taxon>
        <taxon>Alveolata</taxon>
        <taxon>Ciliophora</taxon>
        <taxon>Postciliodesmatophora</taxon>
        <taxon>Heterotrichea</taxon>
        <taxon>Heterotrichida</taxon>
        <taxon>Blepharismidae</taxon>
        <taxon>Blepharisma</taxon>
    </lineage>
</organism>
<dbReference type="Pfam" id="PF13414">
    <property type="entry name" value="TPR_11"/>
    <property type="match status" value="1"/>
</dbReference>
<feature type="repeat" description="TPR" evidence="3">
    <location>
        <begin position="15"/>
        <end position="48"/>
    </location>
</feature>
<evidence type="ECO:0000256" key="1">
    <source>
        <dbReference type="ARBA" id="ARBA00022737"/>
    </source>
</evidence>
<dbReference type="InterPro" id="IPR019734">
    <property type="entry name" value="TPR_rpt"/>
</dbReference>
<accession>A0AAU9J5Y1</accession>
<dbReference type="Gene3D" id="1.25.40.10">
    <property type="entry name" value="Tetratricopeptide repeat domain"/>
    <property type="match status" value="1"/>
</dbReference>
<gene>
    <name evidence="4" type="ORF">BSTOLATCC_MIC18396</name>
</gene>
<dbReference type="EMBL" id="CAJZBQ010000018">
    <property type="protein sequence ID" value="CAG9317142.1"/>
    <property type="molecule type" value="Genomic_DNA"/>
</dbReference>
<dbReference type="PROSITE" id="PS50005">
    <property type="entry name" value="TPR"/>
    <property type="match status" value="1"/>
</dbReference>
<dbReference type="SUPFAM" id="SSF48452">
    <property type="entry name" value="TPR-like"/>
    <property type="match status" value="1"/>
</dbReference>
<reference evidence="4" key="1">
    <citation type="submission" date="2021-09" db="EMBL/GenBank/DDBJ databases">
        <authorList>
            <consortium name="AG Swart"/>
            <person name="Singh M."/>
            <person name="Singh A."/>
            <person name="Seah K."/>
            <person name="Emmerich C."/>
        </authorList>
    </citation>
    <scope>NUCLEOTIDE SEQUENCE</scope>
    <source>
        <strain evidence="4">ATCC30299</strain>
    </source>
</reference>
<proteinExistence type="predicted"/>
<dbReference type="PROSITE" id="PS50293">
    <property type="entry name" value="TPR_REGION"/>
    <property type="match status" value="1"/>
</dbReference>
<protein>
    <submittedName>
        <fullName evidence="4">Uncharacterized protein</fullName>
    </submittedName>
</protein>
<dbReference type="AlphaFoldDB" id="A0AAU9J5Y1"/>
<keyword evidence="5" id="KW-1185">Reference proteome</keyword>
<dbReference type="Proteomes" id="UP001162131">
    <property type="component" value="Unassembled WGS sequence"/>
</dbReference>
<evidence type="ECO:0000313" key="5">
    <source>
        <dbReference type="Proteomes" id="UP001162131"/>
    </source>
</evidence>